<dbReference type="InterPro" id="IPR050681">
    <property type="entry name" value="CDF/SLC30A"/>
</dbReference>
<feature type="transmembrane region" description="Helical" evidence="8">
    <location>
        <begin position="155"/>
        <end position="179"/>
    </location>
</feature>
<dbReference type="Proteomes" id="UP000435304">
    <property type="component" value="Unassembled WGS sequence"/>
</dbReference>
<dbReference type="AlphaFoldDB" id="A0A6A9V216"/>
<evidence type="ECO:0000256" key="3">
    <source>
        <dbReference type="ARBA" id="ARBA00022448"/>
    </source>
</evidence>
<evidence type="ECO:0000256" key="2">
    <source>
        <dbReference type="ARBA" id="ARBA00008873"/>
    </source>
</evidence>
<dbReference type="GO" id="GO:0005886">
    <property type="term" value="C:plasma membrane"/>
    <property type="evidence" value="ECO:0007669"/>
    <property type="project" value="TreeGrafter"/>
</dbReference>
<name>A0A6A9V216_9ACTN</name>
<dbReference type="Pfam" id="PF01545">
    <property type="entry name" value="Cation_efflux"/>
    <property type="match status" value="1"/>
</dbReference>
<keyword evidence="5 8" id="KW-1133">Transmembrane helix</keyword>
<evidence type="ECO:0000313" key="12">
    <source>
        <dbReference type="Proteomes" id="UP000435304"/>
    </source>
</evidence>
<feature type="transmembrane region" description="Helical" evidence="8">
    <location>
        <begin position="21"/>
        <end position="45"/>
    </location>
</feature>
<comment type="similarity">
    <text evidence="2">Belongs to the cation diffusion facilitator (CDF) transporter (TC 2.A.4) family. SLC30A subfamily.</text>
</comment>
<keyword evidence="12" id="KW-1185">Reference proteome</keyword>
<dbReference type="InterPro" id="IPR002524">
    <property type="entry name" value="Cation_efflux"/>
</dbReference>
<evidence type="ECO:0000313" key="11">
    <source>
        <dbReference type="EMBL" id="MVA77645.1"/>
    </source>
</evidence>
<reference evidence="11 12" key="1">
    <citation type="submission" date="2019-12" db="EMBL/GenBank/DDBJ databases">
        <title>Auraticoccus cholistani sp. nov., an actinomycete isolated from soil of Cholistan desert.</title>
        <authorList>
            <person name="Cheema M.T."/>
        </authorList>
    </citation>
    <scope>NUCLEOTIDE SEQUENCE [LARGE SCALE GENOMIC DNA]</scope>
    <source>
        <strain evidence="11 12">F435</strain>
    </source>
</reference>
<proteinExistence type="inferred from homology"/>
<keyword evidence="3" id="KW-0813">Transport</keyword>
<dbReference type="EMBL" id="WPCU01000010">
    <property type="protein sequence ID" value="MVA77645.1"/>
    <property type="molecule type" value="Genomic_DNA"/>
</dbReference>
<protein>
    <submittedName>
        <fullName evidence="11">Cation diffusion facilitator family transporter</fullName>
    </submittedName>
</protein>
<feature type="transmembrane region" description="Helical" evidence="8">
    <location>
        <begin position="51"/>
        <end position="68"/>
    </location>
</feature>
<feature type="transmembrane region" description="Helical" evidence="8">
    <location>
        <begin position="120"/>
        <end position="143"/>
    </location>
</feature>
<evidence type="ECO:0000256" key="5">
    <source>
        <dbReference type="ARBA" id="ARBA00022989"/>
    </source>
</evidence>
<evidence type="ECO:0000256" key="1">
    <source>
        <dbReference type="ARBA" id="ARBA00004141"/>
    </source>
</evidence>
<sequence length="302" mass="30774">MGAGHTHGPPGHAGGRHRGRLALALVLAAGFWVVEAVTGVLTGSLALLSDAGHMAGDVLVLAVALVATRIATRTDRSGRRSFGSYRVEVFASGLAVLVMLGVAVAIAVEAVGRIGHPPPLAASPVLAVGVLVLAVNVVALLLLRAGARESLNVKGAYLEVAADAVGSVGVVVAGALVLLTGDPRWDVGIGLALAVFVAVRAVLLAREVLSVLAQHTPAGLDPEEVRTALAALPGVVDVHDLHLWTLTSGMDVATVHLVAAAGADTHAVLDAAGELMRDRFGVEHATVQIDPVDHSGCQQLRW</sequence>
<comment type="caution">
    <text evidence="11">The sequence shown here is derived from an EMBL/GenBank/DDBJ whole genome shotgun (WGS) entry which is preliminary data.</text>
</comment>
<dbReference type="Gene3D" id="1.20.1510.10">
    <property type="entry name" value="Cation efflux protein transmembrane domain"/>
    <property type="match status" value="1"/>
</dbReference>
<evidence type="ECO:0000256" key="8">
    <source>
        <dbReference type="SAM" id="Phobius"/>
    </source>
</evidence>
<keyword evidence="7 8" id="KW-0472">Membrane</keyword>
<dbReference type="InterPro" id="IPR036837">
    <property type="entry name" value="Cation_efflux_CTD_sf"/>
</dbReference>
<dbReference type="Pfam" id="PF16916">
    <property type="entry name" value="ZT_dimer"/>
    <property type="match status" value="1"/>
</dbReference>
<dbReference type="SUPFAM" id="SSF161111">
    <property type="entry name" value="Cation efflux protein transmembrane domain-like"/>
    <property type="match status" value="1"/>
</dbReference>
<dbReference type="SUPFAM" id="SSF160240">
    <property type="entry name" value="Cation efflux protein cytoplasmic domain-like"/>
    <property type="match status" value="1"/>
</dbReference>
<gene>
    <name evidence="11" type="ORF">GC722_16720</name>
</gene>
<evidence type="ECO:0000259" key="10">
    <source>
        <dbReference type="Pfam" id="PF16916"/>
    </source>
</evidence>
<feature type="transmembrane region" description="Helical" evidence="8">
    <location>
        <begin position="89"/>
        <end position="108"/>
    </location>
</feature>
<dbReference type="InterPro" id="IPR027469">
    <property type="entry name" value="Cation_efflux_TMD_sf"/>
</dbReference>
<evidence type="ECO:0000256" key="6">
    <source>
        <dbReference type="ARBA" id="ARBA00023065"/>
    </source>
</evidence>
<evidence type="ECO:0000259" key="9">
    <source>
        <dbReference type="Pfam" id="PF01545"/>
    </source>
</evidence>
<dbReference type="InterPro" id="IPR058533">
    <property type="entry name" value="Cation_efflux_TM"/>
</dbReference>
<evidence type="ECO:0000256" key="7">
    <source>
        <dbReference type="ARBA" id="ARBA00023136"/>
    </source>
</evidence>
<keyword evidence="6" id="KW-0406">Ion transport</keyword>
<dbReference type="NCBIfam" id="TIGR01297">
    <property type="entry name" value="CDF"/>
    <property type="match status" value="1"/>
</dbReference>
<organism evidence="11 12">
    <name type="scientific">Auraticoccus cholistanensis</name>
    <dbReference type="NCBI Taxonomy" id="2656650"/>
    <lineage>
        <taxon>Bacteria</taxon>
        <taxon>Bacillati</taxon>
        <taxon>Actinomycetota</taxon>
        <taxon>Actinomycetes</taxon>
        <taxon>Propionibacteriales</taxon>
        <taxon>Propionibacteriaceae</taxon>
        <taxon>Auraticoccus</taxon>
    </lineage>
</organism>
<dbReference type="RefSeq" id="WP_156611888.1">
    <property type="nucleotide sequence ID" value="NZ_WPCU01000010.1"/>
</dbReference>
<comment type="subcellular location">
    <subcellularLocation>
        <location evidence="1">Membrane</location>
        <topology evidence="1">Multi-pass membrane protein</topology>
    </subcellularLocation>
</comment>
<evidence type="ECO:0000256" key="4">
    <source>
        <dbReference type="ARBA" id="ARBA00022692"/>
    </source>
</evidence>
<feature type="transmembrane region" description="Helical" evidence="8">
    <location>
        <begin position="185"/>
        <end position="205"/>
    </location>
</feature>
<keyword evidence="4 8" id="KW-0812">Transmembrane</keyword>
<feature type="domain" description="Cation efflux protein transmembrane" evidence="9">
    <location>
        <begin position="22"/>
        <end position="212"/>
    </location>
</feature>
<dbReference type="PANTHER" id="PTHR11562:SF17">
    <property type="entry name" value="RE54080P-RELATED"/>
    <property type="match status" value="1"/>
</dbReference>
<dbReference type="GO" id="GO:0005385">
    <property type="term" value="F:zinc ion transmembrane transporter activity"/>
    <property type="evidence" value="ECO:0007669"/>
    <property type="project" value="TreeGrafter"/>
</dbReference>
<dbReference type="InterPro" id="IPR027470">
    <property type="entry name" value="Cation_efflux_CTD"/>
</dbReference>
<dbReference type="PANTHER" id="PTHR11562">
    <property type="entry name" value="CATION EFFLUX PROTEIN/ ZINC TRANSPORTER"/>
    <property type="match status" value="1"/>
</dbReference>
<feature type="domain" description="Cation efflux protein cytoplasmic" evidence="10">
    <location>
        <begin position="221"/>
        <end position="291"/>
    </location>
</feature>
<accession>A0A6A9V216</accession>